<evidence type="ECO:0000256" key="2">
    <source>
        <dbReference type="ARBA" id="ARBA00022723"/>
    </source>
</evidence>
<dbReference type="GO" id="GO:0000785">
    <property type="term" value="C:chromatin"/>
    <property type="evidence" value="ECO:0007669"/>
    <property type="project" value="TreeGrafter"/>
</dbReference>
<keyword evidence="2" id="KW-0479">Metal-binding</keyword>
<dbReference type="InterPro" id="IPR007219">
    <property type="entry name" value="XnlR_reg_dom"/>
</dbReference>
<keyword evidence="6" id="KW-0539">Nucleus</keyword>
<evidence type="ECO:0000313" key="9">
    <source>
        <dbReference type="Proteomes" id="UP001201262"/>
    </source>
</evidence>
<comment type="subcellular location">
    <subcellularLocation>
        <location evidence="1">Nucleus</location>
    </subcellularLocation>
</comment>
<evidence type="ECO:0000256" key="1">
    <source>
        <dbReference type="ARBA" id="ARBA00004123"/>
    </source>
</evidence>
<organism evidence="8 9">
    <name type="scientific">Talaromyces proteolyticus</name>
    <dbReference type="NCBI Taxonomy" id="1131652"/>
    <lineage>
        <taxon>Eukaryota</taxon>
        <taxon>Fungi</taxon>
        <taxon>Dikarya</taxon>
        <taxon>Ascomycota</taxon>
        <taxon>Pezizomycotina</taxon>
        <taxon>Eurotiomycetes</taxon>
        <taxon>Eurotiomycetidae</taxon>
        <taxon>Eurotiales</taxon>
        <taxon>Trichocomaceae</taxon>
        <taxon>Talaromyces</taxon>
        <taxon>Talaromyces sect. Bacilispori</taxon>
    </lineage>
</organism>
<dbReference type="GO" id="GO:0000978">
    <property type="term" value="F:RNA polymerase II cis-regulatory region sequence-specific DNA binding"/>
    <property type="evidence" value="ECO:0007669"/>
    <property type="project" value="InterPro"/>
</dbReference>
<dbReference type="GO" id="GO:0000981">
    <property type="term" value="F:DNA-binding transcription factor activity, RNA polymerase II-specific"/>
    <property type="evidence" value="ECO:0007669"/>
    <property type="project" value="InterPro"/>
</dbReference>
<evidence type="ECO:0000259" key="7">
    <source>
        <dbReference type="Pfam" id="PF04082"/>
    </source>
</evidence>
<keyword evidence="3" id="KW-0677">Repeat</keyword>
<evidence type="ECO:0000256" key="6">
    <source>
        <dbReference type="ARBA" id="ARBA00023242"/>
    </source>
</evidence>
<dbReference type="PANTHER" id="PTHR40626:SF11">
    <property type="entry name" value="ZINC FINGER PROTEIN YPR022C"/>
    <property type="match status" value="1"/>
</dbReference>
<dbReference type="PANTHER" id="PTHR40626">
    <property type="entry name" value="MIP31509P"/>
    <property type="match status" value="1"/>
</dbReference>
<comment type="caution">
    <text evidence="8">The sequence shown here is derived from an EMBL/GenBank/DDBJ whole genome shotgun (WGS) entry which is preliminary data.</text>
</comment>
<dbReference type="GO" id="GO:0005634">
    <property type="term" value="C:nucleus"/>
    <property type="evidence" value="ECO:0007669"/>
    <property type="project" value="UniProtKB-SubCell"/>
</dbReference>
<feature type="domain" description="Xylanolytic transcriptional activator regulatory" evidence="7">
    <location>
        <begin position="169"/>
        <end position="374"/>
    </location>
</feature>
<dbReference type="EMBL" id="JAJTJA010000009">
    <property type="protein sequence ID" value="KAH8694176.1"/>
    <property type="molecule type" value="Genomic_DNA"/>
</dbReference>
<dbReference type="GO" id="GO:0006351">
    <property type="term" value="P:DNA-templated transcription"/>
    <property type="evidence" value="ECO:0007669"/>
    <property type="project" value="InterPro"/>
</dbReference>
<dbReference type="Pfam" id="PF04082">
    <property type="entry name" value="Fungal_trans"/>
    <property type="match status" value="1"/>
</dbReference>
<dbReference type="GeneID" id="70251097"/>
<evidence type="ECO:0000256" key="3">
    <source>
        <dbReference type="ARBA" id="ARBA00022737"/>
    </source>
</evidence>
<dbReference type="AlphaFoldDB" id="A0AAD4KM53"/>
<proteinExistence type="predicted"/>
<keyword evidence="5" id="KW-0862">Zinc</keyword>
<dbReference type="RefSeq" id="XP_046069846.1">
    <property type="nucleotide sequence ID" value="XM_046220810.1"/>
</dbReference>
<dbReference type="InterPro" id="IPR051059">
    <property type="entry name" value="VerF-like"/>
</dbReference>
<keyword evidence="4" id="KW-0863">Zinc-finger</keyword>
<gene>
    <name evidence="8" type="ORF">BGW36DRAFT_430196</name>
</gene>
<protein>
    <recommendedName>
        <fullName evidence="7">Xylanolytic transcriptional activator regulatory domain-containing protein</fullName>
    </recommendedName>
</protein>
<evidence type="ECO:0000256" key="4">
    <source>
        <dbReference type="ARBA" id="ARBA00022771"/>
    </source>
</evidence>
<keyword evidence="9" id="KW-1185">Reference proteome</keyword>
<sequence length="649" mass="73208">MTNWHISAVYANDSSVGMTYFVATQSYIIRVIHASLSPAMPAVLTKLNALVGLNAYYSKNASTTDGSTALNASISKDVNDDDKPMSPANSRLENFQAEYTLRTERESNLSNLEFLKNLTILPSDPSLTSFRPLSRGMEALYEIMVAEKPSLEGAMQESAELQEWVTKCLETYSRTFHLRWPILHSPTLDMEISSMSLPLAASVCIIGVWFRSTTEWTERFYALRVHETLLQRLLHNLIDSQLMFGGQPWPIELFQAVLLTLIFSLYRTDKSALSRAKLLRSTFITILRDLGAFNAEPLIKHLQTHFSGTYAPYTLNMREKFKRLLVWTYQFDVYFSLSHEMPPILHRQQIDVGLPSTFALWNTYGLDIFAIRQPEEPPERSAFPISEMTNRPGSIISLQLLVEDVQMGLCGLVQAIWVLSRSFPSKTSGYSGNGLQNELLIEALDGWKYELDKINKLVDPRNINSNAARYLLLAYRGDDDSAAASIKRIITLVQDGMVLYYYLKMYHYTGLGTIGIARLTKQLDDPLTEIWRTSKYGREALVCALQILKITESIGATEALLNPLIRHALAMGCNVIMVLVSSQKYQCITKQCQHSVDLNVQQWTESGGPVLIDGTPVCACKLKVWTEKFDKAIQGQMTMVEEFDSTESA</sequence>
<dbReference type="Proteomes" id="UP001201262">
    <property type="component" value="Unassembled WGS sequence"/>
</dbReference>
<name>A0AAD4KM53_9EURO</name>
<dbReference type="GO" id="GO:0008270">
    <property type="term" value="F:zinc ion binding"/>
    <property type="evidence" value="ECO:0007669"/>
    <property type="project" value="UniProtKB-KW"/>
</dbReference>
<evidence type="ECO:0000256" key="5">
    <source>
        <dbReference type="ARBA" id="ARBA00022833"/>
    </source>
</evidence>
<dbReference type="CDD" id="cd12148">
    <property type="entry name" value="fungal_TF_MHR"/>
    <property type="match status" value="1"/>
</dbReference>
<evidence type="ECO:0000313" key="8">
    <source>
        <dbReference type="EMBL" id="KAH8694176.1"/>
    </source>
</evidence>
<reference evidence="8" key="1">
    <citation type="submission" date="2021-12" db="EMBL/GenBank/DDBJ databases">
        <title>Convergent genome expansion in fungi linked to evolution of root-endophyte symbiosis.</title>
        <authorList>
            <consortium name="DOE Joint Genome Institute"/>
            <person name="Ke Y.-H."/>
            <person name="Bonito G."/>
            <person name="Liao H.-L."/>
            <person name="Looney B."/>
            <person name="Rojas-Flechas A."/>
            <person name="Nash J."/>
            <person name="Hameed K."/>
            <person name="Schadt C."/>
            <person name="Martin F."/>
            <person name="Crous P.W."/>
            <person name="Miettinen O."/>
            <person name="Magnuson J.K."/>
            <person name="Labbe J."/>
            <person name="Jacobson D."/>
            <person name="Doktycz M.J."/>
            <person name="Veneault-Fourrey C."/>
            <person name="Kuo A."/>
            <person name="Mondo S."/>
            <person name="Calhoun S."/>
            <person name="Riley R."/>
            <person name="Ohm R."/>
            <person name="LaButti K."/>
            <person name="Andreopoulos B."/>
            <person name="Pangilinan J."/>
            <person name="Nolan M."/>
            <person name="Tritt A."/>
            <person name="Clum A."/>
            <person name="Lipzen A."/>
            <person name="Daum C."/>
            <person name="Barry K."/>
            <person name="Grigoriev I.V."/>
            <person name="Vilgalys R."/>
        </authorList>
    </citation>
    <scope>NUCLEOTIDE SEQUENCE</scope>
    <source>
        <strain evidence="8">PMI_201</strain>
    </source>
</reference>
<accession>A0AAD4KM53</accession>